<evidence type="ECO:0000256" key="1">
    <source>
        <dbReference type="SAM" id="MobiDB-lite"/>
    </source>
</evidence>
<dbReference type="EMBL" id="JBHSAQ010000013">
    <property type="protein sequence ID" value="MFC3959684.1"/>
    <property type="molecule type" value="Genomic_DNA"/>
</dbReference>
<feature type="region of interest" description="Disordered" evidence="1">
    <location>
        <begin position="1"/>
        <end position="201"/>
    </location>
</feature>
<comment type="caution">
    <text evidence="2">The sequence shown here is derived from an EMBL/GenBank/DDBJ whole genome shotgun (WGS) entry which is preliminary data.</text>
</comment>
<reference evidence="2 3" key="1">
    <citation type="journal article" date="2019" name="Int. J. Syst. Evol. Microbiol.">
        <title>The Global Catalogue of Microorganisms (GCM) 10K type strain sequencing project: providing services to taxonomists for standard genome sequencing and annotation.</title>
        <authorList>
            <consortium name="The Broad Institute Genomics Platform"/>
            <consortium name="The Broad Institute Genome Sequencing Center for Infectious Disease"/>
            <person name="Wu L."/>
            <person name="Ma J."/>
        </authorList>
    </citation>
    <scope>NUCLEOTIDE SEQUENCE [LARGE SCALE GENOMIC DNA]</scope>
    <source>
        <strain evidence="2 3">IBRC-M 10256</strain>
    </source>
</reference>
<dbReference type="Proteomes" id="UP001595846">
    <property type="component" value="Unassembled WGS sequence"/>
</dbReference>
<proteinExistence type="predicted"/>
<accession>A0ABD5NSV6</accession>
<protein>
    <submittedName>
        <fullName evidence="2">Zn-ribbon containing protein</fullName>
    </submittedName>
</protein>
<feature type="compositionally biased region" description="Acidic residues" evidence="1">
    <location>
        <begin position="114"/>
        <end position="128"/>
    </location>
</feature>
<name>A0ABD5NSV6_9EURY</name>
<sequence>MPHQCTNCDRRFPDGSKEMLSGCPDCGGNKFQFTPAASASDDGSSGEATPSSESEQSADATSAADQAPTPNTDTSVQAPDREWPETARRPAEKDGRLGGSLADESAARAGTDAMADDFEWVEGDEDDAQASARSSVVSPDELPSHGDSTADRAGDEPPNSTGPNADGRPGEDAESTSDDHHTAPPENGRVVSEPEADQPSIEQLRAELNQQFESIKIVNPGQYELNLMELYDREEHIVSLQEDGRYVINVPESWHDS</sequence>
<dbReference type="AlphaFoldDB" id="A0ABD5NSV6"/>
<dbReference type="RefSeq" id="WP_256533198.1">
    <property type="nucleotide sequence ID" value="NZ_CP101824.1"/>
</dbReference>
<dbReference type="GeneID" id="73902311"/>
<evidence type="ECO:0000313" key="3">
    <source>
        <dbReference type="Proteomes" id="UP001595846"/>
    </source>
</evidence>
<feature type="compositionally biased region" description="Basic and acidic residues" evidence="1">
    <location>
        <begin position="8"/>
        <end position="17"/>
    </location>
</feature>
<keyword evidence="3" id="KW-1185">Reference proteome</keyword>
<feature type="compositionally biased region" description="Low complexity" evidence="1">
    <location>
        <begin position="36"/>
        <end position="70"/>
    </location>
</feature>
<evidence type="ECO:0000313" key="2">
    <source>
        <dbReference type="EMBL" id="MFC3959684.1"/>
    </source>
</evidence>
<dbReference type="InterPro" id="IPR018645">
    <property type="entry name" value="OapC-like"/>
</dbReference>
<gene>
    <name evidence="2" type="ORF">ACFOUR_15085</name>
</gene>
<organism evidence="2 3">
    <name type="scientific">Halovivax cerinus</name>
    <dbReference type="NCBI Taxonomy" id="1487865"/>
    <lineage>
        <taxon>Archaea</taxon>
        <taxon>Methanobacteriati</taxon>
        <taxon>Methanobacteriota</taxon>
        <taxon>Stenosarchaea group</taxon>
        <taxon>Halobacteria</taxon>
        <taxon>Halobacteriales</taxon>
        <taxon>Natrialbaceae</taxon>
        <taxon>Halovivax</taxon>
    </lineage>
</organism>
<feature type="compositionally biased region" description="Basic and acidic residues" evidence="1">
    <location>
        <begin position="79"/>
        <end position="96"/>
    </location>
</feature>
<dbReference type="Pfam" id="PF09845">
    <property type="entry name" value="OapC"/>
    <property type="match status" value="2"/>
</dbReference>
<feature type="compositionally biased region" description="Basic and acidic residues" evidence="1">
    <location>
        <begin position="142"/>
        <end position="155"/>
    </location>
</feature>